<protein>
    <submittedName>
        <fullName evidence="3">Fatty acid desaturase</fullName>
        <ecNumber evidence="3">1.14.19.-</ecNumber>
    </submittedName>
</protein>
<proteinExistence type="predicted"/>
<dbReference type="RefSeq" id="WP_230553081.1">
    <property type="nucleotide sequence ID" value="NZ_JAJISD010000010.1"/>
</dbReference>
<comment type="caution">
    <text evidence="3">The sequence shown here is derived from an EMBL/GenBank/DDBJ whole genome shotgun (WGS) entry which is preliminary data.</text>
</comment>
<keyword evidence="1" id="KW-0812">Transmembrane</keyword>
<dbReference type="EC" id="1.14.19.-" evidence="3"/>
<gene>
    <name evidence="3" type="ORF">LJ725_22055</name>
</gene>
<keyword evidence="3" id="KW-0560">Oxidoreductase</keyword>
<feature type="domain" description="Fatty acid desaturase" evidence="2">
    <location>
        <begin position="55"/>
        <end position="303"/>
    </location>
</feature>
<organism evidence="3 4">
    <name type="scientific">Reyranella aquatilis</name>
    <dbReference type="NCBI Taxonomy" id="2035356"/>
    <lineage>
        <taxon>Bacteria</taxon>
        <taxon>Pseudomonadati</taxon>
        <taxon>Pseudomonadota</taxon>
        <taxon>Alphaproteobacteria</taxon>
        <taxon>Hyphomicrobiales</taxon>
        <taxon>Reyranellaceae</taxon>
        <taxon>Reyranella</taxon>
    </lineage>
</organism>
<evidence type="ECO:0000313" key="3">
    <source>
        <dbReference type="EMBL" id="MCC8431668.1"/>
    </source>
</evidence>
<dbReference type="Pfam" id="PF00487">
    <property type="entry name" value="FA_desaturase"/>
    <property type="match status" value="1"/>
</dbReference>
<keyword evidence="1" id="KW-0472">Membrane</keyword>
<keyword evidence="4" id="KW-1185">Reference proteome</keyword>
<accession>A0ABS8L028</accession>
<name>A0ABS8L028_9HYPH</name>
<evidence type="ECO:0000313" key="4">
    <source>
        <dbReference type="Proteomes" id="UP001198862"/>
    </source>
</evidence>
<keyword evidence="1" id="KW-1133">Transmembrane helix</keyword>
<feature type="transmembrane region" description="Helical" evidence="1">
    <location>
        <begin position="160"/>
        <end position="179"/>
    </location>
</feature>
<dbReference type="PANTHER" id="PTHR19353">
    <property type="entry name" value="FATTY ACID DESATURASE 2"/>
    <property type="match status" value="1"/>
</dbReference>
<dbReference type="InterPro" id="IPR012171">
    <property type="entry name" value="Fatty_acid_desaturase"/>
</dbReference>
<feature type="transmembrane region" description="Helical" evidence="1">
    <location>
        <begin position="216"/>
        <end position="236"/>
    </location>
</feature>
<feature type="transmembrane region" description="Helical" evidence="1">
    <location>
        <begin position="25"/>
        <end position="49"/>
    </location>
</feature>
<evidence type="ECO:0000259" key="2">
    <source>
        <dbReference type="Pfam" id="PF00487"/>
    </source>
</evidence>
<dbReference type="GO" id="GO:0016491">
    <property type="term" value="F:oxidoreductase activity"/>
    <property type="evidence" value="ECO:0007669"/>
    <property type="project" value="UniProtKB-KW"/>
</dbReference>
<sequence length="339" mass="38007">MEPQPPATPSDIELRRAAGAFARPVAWRSIVQLVTSFGPFLAGCVAMHLAFGVSVWLTLALAIPTGALMVRVFIVQHDCGHGSFFASRRANALVGRLCSLCTLTPFLSWGRQHALHHAEWNNLDRSDRGSDIYSSCLTVRAYLDLSPRQRLLHRLVRHPLLANLVLPPLVFLLLYRVPFDTPQGWARERRSVHLTNAALLAFFATLTLLLGWREVLLVHVPVVTVASILGVWLFTLQHRFPGARWSGRGSWRYVDAAMDGSSWFDLPPVLQWLTGNIGFHHVHHLNQRVPNYRLAAAHEAVQRLRVVPPLGLRAGLAAARLTLWDEARGRLVRFRDARA</sequence>
<feature type="transmembrane region" description="Helical" evidence="1">
    <location>
        <begin position="55"/>
        <end position="73"/>
    </location>
</feature>
<evidence type="ECO:0000256" key="1">
    <source>
        <dbReference type="SAM" id="Phobius"/>
    </source>
</evidence>
<dbReference type="Proteomes" id="UP001198862">
    <property type="component" value="Unassembled WGS sequence"/>
</dbReference>
<feature type="transmembrane region" description="Helical" evidence="1">
    <location>
        <begin position="191"/>
        <end position="210"/>
    </location>
</feature>
<dbReference type="PANTHER" id="PTHR19353:SF73">
    <property type="entry name" value="FATTY ACID DESATURASE"/>
    <property type="match status" value="1"/>
</dbReference>
<dbReference type="EMBL" id="JAJISD010000010">
    <property type="protein sequence ID" value="MCC8431668.1"/>
    <property type="molecule type" value="Genomic_DNA"/>
</dbReference>
<dbReference type="InterPro" id="IPR005804">
    <property type="entry name" value="FA_desaturase_dom"/>
</dbReference>
<reference evidence="3 4" key="1">
    <citation type="submission" date="2021-11" db="EMBL/GenBank/DDBJ databases">
        <authorList>
            <person name="Lee D.-H."/>
            <person name="Kim S.-B."/>
        </authorList>
    </citation>
    <scope>NUCLEOTIDE SEQUENCE [LARGE SCALE GENOMIC DNA]</scope>
    <source>
        <strain evidence="3 4">KCTC 52223</strain>
    </source>
</reference>